<dbReference type="Gene3D" id="2.60.40.1180">
    <property type="entry name" value="Golgi alpha-mannosidase II"/>
    <property type="match status" value="1"/>
</dbReference>
<reference evidence="4" key="1">
    <citation type="journal article" date="2017" name="Med. Chem. Commun.">
        <title>Nonomuraea sp. ATCC 55076 harbours the largest actinomycete chromosome to date and the kistamicin biosynthetic gene cluster.</title>
        <authorList>
            <person name="Nazari B."/>
            <person name="Forneris C.C."/>
            <person name="Gibson M.I."/>
            <person name="Moon K."/>
            <person name="Schramma K.R."/>
            <person name="Seyedsayamdost M.R."/>
        </authorList>
    </citation>
    <scope>NUCLEOTIDE SEQUENCE [LARGE SCALE GENOMIC DNA]</scope>
    <source>
        <strain evidence="4">ATCC 55076</strain>
    </source>
</reference>
<feature type="domain" description="PA14" evidence="2">
    <location>
        <begin position="467"/>
        <end position="603"/>
    </location>
</feature>
<dbReference type="Pfam" id="PF07691">
    <property type="entry name" value="PA14"/>
    <property type="match status" value="1"/>
</dbReference>
<feature type="signal peptide" evidence="1">
    <location>
        <begin position="1"/>
        <end position="31"/>
    </location>
</feature>
<sequence>MTALARRAARTVLTIGLATATIWTAGAPSQAATSATIAAATPAATSAITPAAVSVDFTKPIRALSPTDYGIGITGYGSGSYITNDPRHRELLTDLAPGRMRIELHYERPGDHTSPIVCGGYKCDTTVTGDAWIAAIRDLGAEPVVILQVDGRQSAEVNRADAVALYRHFAASGTPVRRFILGNELNCACTPEKPEMPATEYSARFNLIADALNAEDPQVTVGGPATAWNDHSYIRTFLEGSGDRVDFLDYHDYGNGSETVSDADLLTTVVRAYETDLKAVSALAESVLGRRIDIQIGEFNSDYDDPGGARTLTHFNTLWGAAALGRILHAGAAAYQYGDKNGQLGLTSTNGEGGIPRSEPLPIYHGIGMFTGEGRFRPFGTTMVEATADTPLLHTFASDGAKNVVLVNTATEPLETTLTFTGLTAGTAAAWQSTATEWTPHHTATTPITAGKTTLTLPARSVTTLVIQEQGLSATYFDNADLTAPKLTRVDPGVNFDWGSGTPDPAIAPDTFSVRWTGKVIADRAETYTFITTSDDGVRLWVDGTLVVDAWTDHSKRDDSGQIALTAGPHAIRMEFYDSGYDAIAQLHWSSPSIQRQLVPAAKLLTG</sequence>
<evidence type="ECO:0000256" key="1">
    <source>
        <dbReference type="SAM" id="SignalP"/>
    </source>
</evidence>
<organism evidence="3 4">
    <name type="scientific">[Actinomadura] parvosata subsp. kistnae</name>
    <dbReference type="NCBI Taxonomy" id="1909395"/>
    <lineage>
        <taxon>Bacteria</taxon>
        <taxon>Bacillati</taxon>
        <taxon>Actinomycetota</taxon>
        <taxon>Actinomycetes</taxon>
        <taxon>Streptosporangiales</taxon>
        <taxon>Streptosporangiaceae</taxon>
        <taxon>Nonomuraea</taxon>
    </lineage>
</organism>
<dbReference type="STRING" id="1909395.BKM31_00770"/>
<dbReference type="PROSITE" id="PS51820">
    <property type="entry name" value="PA14"/>
    <property type="match status" value="1"/>
</dbReference>
<dbReference type="InterPro" id="IPR013780">
    <property type="entry name" value="Glyco_hydro_b"/>
</dbReference>
<evidence type="ECO:0000313" key="4">
    <source>
        <dbReference type="Proteomes" id="UP000190797"/>
    </source>
</evidence>
<dbReference type="InterPro" id="IPR011658">
    <property type="entry name" value="PA14_dom"/>
</dbReference>
<protein>
    <recommendedName>
        <fullName evidence="2">PA14 domain-containing protein</fullName>
    </recommendedName>
</protein>
<dbReference type="Gene3D" id="3.20.20.80">
    <property type="entry name" value="Glycosidases"/>
    <property type="match status" value="1"/>
</dbReference>
<dbReference type="Proteomes" id="UP000190797">
    <property type="component" value="Chromosome"/>
</dbReference>
<dbReference type="OrthoDB" id="2795102at2"/>
<name>A0A1U9ZQL9_9ACTN</name>
<proteinExistence type="predicted"/>
<dbReference type="InterPro" id="IPR017853">
    <property type="entry name" value="GH"/>
</dbReference>
<accession>A0A1U9ZQL9</accession>
<dbReference type="SUPFAM" id="SSF56988">
    <property type="entry name" value="Anthrax protective antigen"/>
    <property type="match status" value="1"/>
</dbReference>
<keyword evidence="1" id="KW-0732">Signal</keyword>
<dbReference type="EMBL" id="CP017717">
    <property type="protein sequence ID" value="AQZ60237.1"/>
    <property type="molecule type" value="Genomic_DNA"/>
</dbReference>
<dbReference type="AlphaFoldDB" id="A0A1U9ZQL9"/>
<gene>
    <name evidence="3" type="ORF">BKM31_00770</name>
</gene>
<dbReference type="RefSeq" id="WP_080036298.1">
    <property type="nucleotide sequence ID" value="NZ_CP017717.1"/>
</dbReference>
<feature type="chain" id="PRO_5012234151" description="PA14 domain-containing protein" evidence="1">
    <location>
        <begin position="32"/>
        <end position="607"/>
    </location>
</feature>
<dbReference type="InterPro" id="IPR037524">
    <property type="entry name" value="PA14/GLEYA"/>
</dbReference>
<evidence type="ECO:0000313" key="3">
    <source>
        <dbReference type="EMBL" id="AQZ60237.1"/>
    </source>
</evidence>
<keyword evidence="4" id="KW-1185">Reference proteome</keyword>
<dbReference type="KEGG" id="noa:BKM31_00770"/>
<dbReference type="Gene3D" id="3.90.182.10">
    <property type="entry name" value="Toxin - Anthrax Protective Antigen,domain 1"/>
    <property type="match status" value="1"/>
</dbReference>
<dbReference type="SUPFAM" id="SSF51445">
    <property type="entry name" value="(Trans)glycosidases"/>
    <property type="match status" value="1"/>
</dbReference>
<evidence type="ECO:0000259" key="2">
    <source>
        <dbReference type="PROSITE" id="PS51820"/>
    </source>
</evidence>
<dbReference type="SMART" id="SM00758">
    <property type="entry name" value="PA14"/>
    <property type="match status" value="1"/>
</dbReference>